<dbReference type="EMBL" id="CP012559">
    <property type="protein sequence ID" value="ALB28065.1"/>
    <property type="molecule type" value="Genomic_DNA"/>
</dbReference>
<evidence type="ECO:0000313" key="2">
    <source>
        <dbReference type="Proteomes" id="UP000061546"/>
    </source>
</evidence>
<proteinExistence type="predicted"/>
<reference evidence="1 2" key="1">
    <citation type="submission" date="2015-08" db="EMBL/GenBank/DDBJ databases">
        <title>Genomic sequence of Lactobacillus heilongjiangensis DSM 28069, isolated from Chinese traditional pickle.</title>
        <authorList>
            <person name="Jiang X."/>
            <person name="Zheng B."/>
            <person name="Cheng H."/>
        </authorList>
    </citation>
    <scope>NUCLEOTIDE SEQUENCE [LARGE SCALE GENOMIC DNA]</scope>
    <source>
        <strain evidence="1 2">DSM 28069</strain>
    </source>
</reference>
<evidence type="ECO:0000313" key="1">
    <source>
        <dbReference type="EMBL" id="ALB28065.1"/>
    </source>
</evidence>
<organism evidence="1 2">
    <name type="scientific">Companilactobacillus heilongjiangensis</name>
    <dbReference type="NCBI Taxonomy" id="1074467"/>
    <lineage>
        <taxon>Bacteria</taxon>
        <taxon>Bacillati</taxon>
        <taxon>Bacillota</taxon>
        <taxon>Bacilli</taxon>
        <taxon>Lactobacillales</taxon>
        <taxon>Lactobacillaceae</taxon>
        <taxon>Companilactobacillus</taxon>
    </lineage>
</organism>
<keyword evidence="2" id="KW-1185">Reference proteome</keyword>
<dbReference type="STRING" id="1074467.JP39_00985"/>
<sequence length="320" mass="36434">MNSSERIVNILMRMLRGGKIDFDNYRAIYGKSGRTFHRDLEAIRNNEDFSARYVLHYNTVQKKYYVTNIGVINSAEVLAILKILIGSRALSKKELNDVTEQLLESVATEDQSNIKTLLTTTSESYIPAVDGLIFPRVKQFSDWIIAKKSITFKYNGVSNGTNVLEAQVGVPLSMYYDNHHFYIMMYLIDADKTFLYRMDQFGKIVPNGKAVNVPADKRPDIGRMINKTFLLSGGNHVHYKFSYEGNEQVTLENVPNSYLSNDDDPENPDVTIVEGDLFSEGALLWVLSQGAQVKVLGPQSLIERLRKELKKTLEYYSDEK</sequence>
<dbReference type="Proteomes" id="UP000061546">
    <property type="component" value="Chromosome"/>
</dbReference>
<accession>A0A0K2L9Y5</accession>
<dbReference type="AlphaFoldDB" id="A0A0K2L9Y5"/>
<dbReference type="KEGG" id="lhi:JP39_00985"/>
<gene>
    <name evidence="1" type="ORF">JP39_00985</name>
</gene>
<dbReference type="OrthoDB" id="2306002at2"/>
<protein>
    <submittedName>
        <fullName evidence="1">Uncharacterized protein</fullName>
    </submittedName>
</protein>
<dbReference type="RefSeq" id="WP_041501645.1">
    <property type="nucleotide sequence ID" value="NZ_BJDV01000009.1"/>
</dbReference>
<name>A0A0K2L9Y5_9LACO</name>